<name>A0A9Q3ZDL0_9GAMM</name>
<dbReference type="PANTHER" id="PTHR11019">
    <property type="entry name" value="HTH-TYPE TRANSCRIPTIONAL REGULATOR NIMR"/>
    <property type="match status" value="1"/>
</dbReference>
<dbReference type="GO" id="GO:0003700">
    <property type="term" value="F:DNA-binding transcription factor activity"/>
    <property type="evidence" value="ECO:0007669"/>
    <property type="project" value="InterPro"/>
</dbReference>
<protein>
    <submittedName>
        <fullName evidence="6">Helix-turn-helix transcriptional regulator</fullName>
    </submittedName>
</protein>
<dbReference type="InterPro" id="IPR020449">
    <property type="entry name" value="Tscrpt_reg_AraC-type_HTH"/>
</dbReference>
<comment type="caution">
    <text evidence="6">The sequence shown here is derived from an EMBL/GenBank/DDBJ whole genome shotgun (WGS) entry which is preliminary data.</text>
</comment>
<feature type="domain" description="HTH araC/xylS-type" evidence="5">
    <location>
        <begin position="162"/>
        <end position="258"/>
    </location>
</feature>
<reference evidence="6" key="1">
    <citation type="submission" date="2022-01" db="EMBL/GenBank/DDBJ databases">
        <authorList>
            <person name="Karlyshev A.V."/>
            <person name="Jaspars M."/>
        </authorList>
    </citation>
    <scope>NUCLEOTIDE SEQUENCE</scope>
    <source>
        <strain evidence="6">AGSA3-2</strain>
    </source>
</reference>
<evidence type="ECO:0000256" key="4">
    <source>
        <dbReference type="ARBA" id="ARBA00023163"/>
    </source>
</evidence>
<keyword evidence="3" id="KW-0238">DNA-binding</keyword>
<dbReference type="RefSeq" id="WP_063140831.1">
    <property type="nucleotide sequence ID" value="NZ_CBDDTQ010000001.1"/>
</dbReference>
<dbReference type="Gene3D" id="1.10.10.60">
    <property type="entry name" value="Homeodomain-like"/>
    <property type="match status" value="1"/>
</dbReference>
<dbReference type="SUPFAM" id="SSF51182">
    <property type="entry name" value="RmlC-like cupins"/>
    <property type="match status" value="1"/>
</dbReference>
<evidence type="ECO:0000256" key="3">
    <source>
        <dbReference type="ARBA" id="ARBA00023125"/>
    </source>
</evidence>
<organism evidence="6 7">
    <name type="scientific">Alloalcanivorax xenomutans</name>
    <dbReference type="NCBI Taxonomy" id="1094342"/>
    <lineage>
        <taxon>Bacteria</taxon>
        <taxon>Pseudomonadati</taxon>
        <taxon>Pseudomonadota</taxon>
        <taxon>Gammaproteobacteria</taxon>
        <taxon>Oceanospirillales</taxon>
        <taxon>Alcanivoracaceae</taxon>
        <taxon>Alloalcanivorax</taxon>
    </lineage>
</organism>
<evidence type="ECO:0000313" key="7">
    <source>
        <dbReference type="Proteomes" id="UP001107961"/>
    </source>
</evidence>
<dbReference type="PROSITE" id="PS01124">
    <property type="entry name" value="HTH_ARAC_FAMILY_2"/>
    <property type="match status" value="1"/>
</dbReference>
<evidence type="ECO:0000256" key="2">
    <source>
        <dbReference type="ARBA" id="ARBA00023015"/>
    </source>
</evidence>
<dbReference type="FunFam" id="1.10.10.60:FF:000132">
    <property type="entry name" value="AraC family transcriptional regulator"/>
    <property type="match status" value="1"/>
</dbReference>
<dbReference type="PRINTS" id="PR00032">
    <property type="entry name" value="HTHARAC"/>
</dbReference>
<dbReference type="AlphaFoldDB" id="A0A9Q3ZDL0"/>
<dbReference type="Pfam" id="PF12833">
    <property type="entry name" value="HTH_18"/>
    <property type="match status" value="1"/>
</dbReference>
<evidence type="ECO:0000313" key="6">
    <source>
        <dbReference type="EMBL" id="MCE7507646.1"/>
    </source>
</evidence>
<dbReference type="PANTHER" id="PTHR11019:SF159">
    <property type="entry name" value="TRANSCRIPTIONAL REGULATOR-RELATED"/>
    <property type="match status" value="1"/>
</dbReference>
<evidence type="ECO:0000259" key="5">
    <source>
        <dbReference type="PROSITE" id="PS01124"/>
    </source>
</evidence>
<keyword evidence="7" id="KW-1185">Reference proteome</keyword>
<dbReference type="InterPro" id="IPR018060">
    <property type="entry name" value="HTH_AraC"/>
</dbReference>
<dbReference type="PROSITE" id="PS00041">
    <property type="entry name" value="HTH_ARAC_FAMILY_1"/>
    <property type="match status" value="1"/>
</dbReference>
<dbReference type="KEGG" id="axe:P40_08015"/>
<keyword evidence="1" id="KW-0678">Repressor</keyword>
<dbReference type="InterPro" id="IPR009057">
    <property type="entry name" value="Homeodomain-like_sf"/>
</dbReference>
<proteinExistence type="predicted"/>
<evidence type="ECO:0000256" key="1">
    <source>
        <dbReference type="ARBA" id="ARBA00022491"/>
    </source>
</evidence>
<dbReference type="SMART" id="SM00342">
    <property type="entry name" value="HTH_ARAC"/>
    <property type="match status" value="1"/>
</dbReference>
<gene>
    <name evidence="6" type="ORF">LZG35_03270</name>
</gene>
<keyword evidence="4" id="KW-0804">Transcription</keyword>
<dbReference type="SUPFAM" id="SSF46689">
    <property type="entry name" value="Homeodomain-like"/>
    <property type="match status" value="1"/>
</dbReference>
<dbReference type="Proteomes" id="UP001107961">
    <property type="component" value="Unassembled WGS sequence"/>
</dbReference>
<accession>A0A9Q3ZDL0</accession>
<dbReference type="InterPro" id="IPR011051">
    <property type="entry name" value="RmlC_Cupin_sf"/>
</dbReference>
<dbReference type="InterPro" id="IPR018062">
    <property type="entry name" value="HTH_AraC-typ_CS"/>
</dbReference>
<dbReference type="GO" id="GO:0043565">
    <property type="term" value="F:sequence-specific DNA binding"/>
    <property type="evidence" value="ECO:0007669"/>
    <property type="project" value="InterPro"/>
</dbReference>
<keyword evidence="2" id="KW-0805">Transcription regulation</keyword>
<dbReference type="EMBL" id="JAJVKT010000003">
    <property type="protein sequence ID" value="MCE7507646.1"/>
    <property type="molecule type" value="Genomic_DNA"/>
</dbReference>
<sequence length="258" mass="28686">MALTSGSGSFPAFPGPLVARVWSKRDAEREARMAGVHSHDEGQLCGAIDGLLTVRTGATLWAVPAVHAIWIPPRCEHGIDPHGRFDGWALLMREDLCAGLPEEPCTVRVSGLLMEAVKRAASWDQESWERRRDPLAAVIAAEIRELPEAPLGLPMPTDPRLLKVARALLDEPADRRDQSEWARWAGLSARTLSRRFPQETGLSFQRWRQRARLLRALERLANDTPVTTVALELGYDNVSAFIAAFRDRFGVTPGKWRG</sequence>
<dbReference type="CDD" id="cd06124">
    <property type="entry name" value="cupin_NimR-like_N"/>
    <property type="match status" value="1"/>
</dbReference>